<proteinExistence type="predicted"/>
<accession>A0ABU6THM0</accession>
<keyword evidence="1" id="KW-1133">Transmembrane helix</keyword>
<keyword evidence="1" id="KW-0472">Membrane</keyword>
<organism evidence="2 3">
    <name type="scientific">Stylosanthes scabra</name>
    <dbReference type="NCBI Taxonomy" id="79078"/>
    <lineage>
        <taxon>Eukaryota</taxon>
        <taxon>Viridiplantae</taxon>
        <taxon>Streptophyta</taxon>
        <taxon>Embryophyta</taxon>
        <taxon>Tracheophyta</taxon>
        <taxon>Spermatophyta</taxon>
        <taxon>Magnoliopsida</taxon>
        <taxon>eudicotyledons</taxon>
        <taxon>Gunneridae</taxon>
        <taxon>Pentapetalae</taxon>
        <taxon>rosids</taxon>
        <taxon>fabids</taxon>
        <taxon>Fabales</taxon>
        <taxon>Fabaceae</taxon>
        <taxon>Papilionoideae</taxon>
        <taxon>50 kb inversion clade</taxon>
        <taxon>dalbergioids sensu lato</taxon>
        <taxon>Dalbergieae</taxon>
        <taxon>Pterocarpus clade</taxon>
        <taxon>Stylosanthes</taxon>
    </lineage>
</organism>
<gene>
    <name evidence="2" type="ORF">PIB30_049039</name>
</gene>
<dbReference type="InterPro" id="IPR004158">
    <property type="entry name" value="DUF247_pln"/>
</dbReference>
<name>A0ABU6THM0_9FABA</name>
<evidence type="ECO:0000313" key="2">
    <source>
        <dbReference type="EMBL" id="MED6148000.1"/>
    </source>
</evidence>
<evidence type="ECO:0000256" key="1">
    <source>
        <dbReference type="SAM" id="Phobius"/>
    </source>
</evidence>
<comment type="caution">
    <text evidence="2">The sequence shown here is derived from an EMBL/GenBank/DDBJ whole genome shotgun (WGS) entry which is preliminary data.</text>
</comment>
<keyword evidence="1" id="KW-0812">Transmembrane</keyword>
<dbReference type="PANTHER" id="PTHR31170:SF23">
    <property type="match status" value="1"/>
</dbReference>
<dbReference type="EMBL" id="JASCZI010090947">
    <property type="protein sequence ID" value="MED6148000.1"/>
    <property type="molecule type" value="Genomic_DNA"/>
</dbReference>
<dbReference type="Proteomes" id="UP001341840">
    <property type="component" value="Unassembled WGS sequence"/>
</dbReference>
<keyword evidence="3" id="KW-1185">Reference proteome</keyword>
<protein>
    <submittedName>
        <fullName evidence="2">Uncharacterized protein</fullName>
    </submittedName>
</protein>
<evidence type="ECO:0000313" key="3">
    <source>
        <dbReference type="Proteomes" id="UP001341840"/>
    </source>
</evidence>
<dbReference type="PANTHER" id="PTHR31170">
    <property type="entry name" value="BNAC04G53230D PROTEIN"/>
    <property type="match status" value="1"/>
</dbReference>
<dbReference type="Pfam" id="PF03140">
    <property type="entry name" value="DUF247"/>
    <property type="match status" value="1"/>
</dbReference>
<reference evidence="2 3" key="1">
    <citation type="journal article" date="2023" name="Plants (Basel)">
        <title>Bridging the Gap: Combining Genomics and Transcriptomics Approaches to Understand Stylosanthes scabra, an Orphan Legume from the Brazilian Caatinga.</title>
        <authorList>
            <person name="Ferreira-Neto J.R.C."/>
            <person name="da Silva M.D."/>
            <person name="Binneck E."/>
            <person name="de Melo N.F."/>
            <person name="da Silva R.H."/>
            <person name="de Melo A.L.T.M."/>
            <person name="Pandolfi V."/>
            <person name="Bustamante F.O."/>
            <person name="Brasileiro-Vidal A.C."/>
            <person name="Benko-Iseppon A.M."/>
        </authorList>
    </citation>
    <scope>NUCLEOTIDE SEQUENCE [LARGE SCALE GENOMIC DNA]</scope>
    <source>
        <tissue evidence="2">Leaves</tissue>
    </source>
</reference>
<feature type="transmembrane region" description="Helical" evidence="1">
    <location>
        <begin position="411"/>
        <end position="433"/>
    </location>
</feature>
<sequence length="437" mass="49846">MEGGNPNDVIIKINKILAGAKPLLLPSPNAGCIHKVPHEIRKLNEDAYTPKVVSIGPFHRGNEKLLKMEEHKIMFCRGFIERSEKMNLESFVSCVQELEPQVRASYSDEIKLSEEELVMVIFVDSCFILEFLLQIFFAAKFHGPVFLPRRLVNSIYYDLFLLENQVPFFVLEKLYNLAFPSTLSSSGNPTYPSMLLLSLCILPETIISVDKLLELCKSGITGVFHFTDLYRKLILRSSQFFQPSASECSREGKVPHLYSATELNELGVKFKVNEKSKCILDLELSSFRTLRIPSIKVDDNTEVVLRNLLAFEQCHCVDEAYLTDYIIFFDFLINTDKDVDLMIKEGIIENWLGDSNAVAQMFNSLGVNIMYPDFNEKYSRIFERLNTFCARPCVQKFATLKRDYCNTAWQAAATFAAIFLLILTVIQTVFAVLQGVH</sequence>